<keyword evidence="8 9" id="KW-0472">Membrane</keyword>
<keyword evidence="7 9" id="KW-1133">Transmembrane helix</keyword>
<dbReference type="NCBIfam" id="TIGR00905">
    <property type="entry name" value="2A0302"/>
    <property type="match status" value="1"/>
</dbReference>
<dbReference type="InterPro" id="IPR002293">
    <property type="entry name" value="AA/rel_permease1"/>
</dbReference>
<feature type="transmembrane region" description="Helical" evidence="9">
    <location>
        <begin position="419"/>
        <end position="436"/>
    </location>
</feature>
<feature type="transmembrane region" description="Helical" evidence="9">
    <location>
        <begin position="126"/>
        <end position="144"/>
    </location>
</feature>
<evidence type="ECO:0000256" key="2">
    <source>
        <dbReference type="ARBA" id="ARBA00008220"/>
    </source>
</evidence>
<evidence type="ECO:0000256" key="7">
    <source>
        <dbReference type="ARBA" id="ARBA00022989"/>
    </source>
</evidence>
<gene>
    <name evidence="10" type="ORF">DW099_16975</name>
</gene>
<evidence type="ECO:0000256" key="1">
    <source>
        <dbReference type="ARBA" id="ARBA00004651"/>
    </source>
</evidence>
<feature type="transmembrane region" description="Helical" evidence="9">
    <location>
        <begin position="394"/>
        <end position="413"/>
    </location>
</feature>
<dbReference type="GO" id="GO:0006865">
    <property type="term" value="P:amino acid transport"/>
    <property type="evidence" value="ECO:0007669"/>
    <property type="project" value="UniProtKB-KW"/>
</dbReference>
<evidence type="ECO:0000256" key="3">
    <source>
        <dbReference type="ARBA" id="ARBA00022448"/>
    </source>
</evidence>
<dbReference type="PIRSF" id="PIRSF006060">
    <property type="entry name" value="AA_transporter"/>
    <property type="match status" value="1"/>
</dbReference>
<comment type="caution">
    <text evidence="10">The sequence shown here is derived from an EMBL/GenBank/DDBJ whole genome shotgun (WGS) entry which is preliminary data.</text>
</comment>
<comment type="subcellular location">
    <subcellularLocation>
        <location evidence="1">Cell membrane</location>
        <topology evidence="1">Multi-pass membrane protein</topology>
    </subcellularLocation>
</comment>
<evidence type="ECO:0000256" key="6">
    <source>
        <dbReference type="ARBA" id="ARBA00022970"/>
    </source>
</evidence>
<keyword evidence="5 9" id="KW-0812">Transmembrane</keyword>
<dbReference type="EMBL" id="QRMS01000006">
    <property type="protein sequence ID" value="RHJ84664.1"/>
    <property type="molecule type" value="Genomic_DNA"/>
</dbReference>
<name>A0A415DW57_9FIRM</name>
<organism evidence="10 11">
    <name type="scientific">Emergencia timonensis</name>
    <dbReference type="NCBI Taxonomy" id="1776384"/>
    <lineage>
        <taxon>Bacteria</taxon>
        <taxon>Bacillati</taxon>
        <taxon>Bacillota</taxon>
        <taxon>Clostridia</taxon>
        <taxon>Peptostreptococcales</taxon>
        <taxon>Anaerovoracaceae</taxon>
        <taxon>Emergencia</taxon>
    </lineage>
</organism>
<evidence type="ECO:0000256" key="5">
    <source>
        <dbReference type="ARBA" id="ARBA00022692"/>
    </source>
</evidence>
<dbReference type="OrthoDB" id="178667at2"/>
<keyword evidence="4" id="KW-1003">Cell membrane</keyword>
<reference evidence="10 11" key="1">
    <citation type="submission" date="2018-08" db="EMBL/GenBank/DDBJ databases">
        <title>A genome reference for cultivated species of the human gut microbiota.</title>
        <authorList>
            <person name="Zou Y."/>
            <person name="Xue W."/>
            <person name="Luo G."/>
        </authorList>
    </citation>
    <scope>NUCLEOTIDE SEQUENCE [LARGE SCALE GENOMIC DNA]</scope>
    <source>
        <strain evidence="10 11">AM07-24</strain>
    </source>
</reference>
<dbReference type="InterPro" id="IPR004754">
    <property type="entry name" value="Amino_acid_antiprt"/>
</dbReference>
<dbReference type="PANTHER" id="PTHR42770:SF4">
    <property type="entry name" value="ARGININE_ORNITHINE ANTIPORTER-RELATED"/>
    <property type="match status" value="1"/>
</dbReference>
<dbReference type="GO" id="GO:0005886">
    <property type="term" value="C:plasma membrane"/>
    <property type="evidence" value="ECO:0007669"/>
    <property type="project" value="UniProtKB-SubCell"/>
</dbReference>
<feature type="transmembrane region" description="Helical" evidence="9">
    <location>
        <begin position="38"/>
        <end position="60"/>
    </location>
</feature>
<feature type="transmembrane region" description="Helical" evidence="9">
    <location>
        <begin position="92"/>
        <end position="114"/>
    </location>
</feature>
<dbReference type="PANTHER" id="PTHR42770">
    <property type="entry name" value="AMINO ACID TRANSPORTER-RELATED"/>
    <property type="match status" value="1"/>
</dbReference>
<feature type="transmembrane region" description="Helical" evidence="9">
    <location>
        <begin position="268"/>
        <end position="291"/>
    </location>
</feature>
<protein>
    <submittedName>
        <fullName evidence="10">Amino acid permease</fullName>
    </submittedName>
</protein>
<evidence type="ECO:0000256" key="9">
    <source>
        <dbReference type="SAM" id="Phobius"/>
    </source>
</evidence>
<keyword evidence="3" id="KW-0813">Transport</keyword>
<evidence type="ECO:0000313" key="10">
    <source>
        <dbReference type="EMBL" id="RHJ84664.1"/>
    </source>
</evidence>
<dbReference type="Gene3D" id="1.20.1740.10">
    <property type="entry name" value="Amino acid/polyamine transporter I"/>
    <property type="match status" value="1"/>
</dbReference>
<dbReference type="Proteomes" id="UP000284841">
    <property type="component" value="Unassembled WGS sequence"/>
</dbReference>
<feature type="transmembrane region" description="Helical" evidence="9">
    <location>
        <begin position="357"/>
        <end position="382"/>
    </location>
</feature>
<feature type="transmembrane region" description="Helical" evidence="9">
    <location>
        <begin position="236"/>
        <end position="256"/>
    </location>
</feature>
<dbReference type="Pfam" id="PF13520">
    <property type="entry name" value="AA_permease_2"/>
    <property type="match status" value="1"/>
</dbReference>
<feature type="transmembrane region" description="Helical" evidence="9">
    <location>
        <begin position="156"/>
        <end position="178"/>
    </location>
</feature>
<accession>A0A415DW57</accession>
<keyword evidence="11" id="KW-1185">Reference proteome</keyword>
<evidence type="ECO:0000313" key="11">
    <source>
        <dbReference type="Proteomes" id="UP000284841"/>
    </source>
</evidence>
<feature type="transmembrane region" description="Helical" evidence="9">
    <location>
        <begin position="448"/>
        <end position="469"/>
    </location>
</feature>
<dbReference type="STRING" id="1776384.GCA_900086585_01339"/>
<evidence type="ECO:0000256" key="8">
    <source>
        <dbReference type="ARBA" id="ARBA00023136"/>
    </source>
</evidence>
<feature type="transmembrane region" description="Helical" evidence="9">
    <location>
        <begin position="329"/>
        <end position="351"/>
    </location>
</feature>
<comment type="similarity">
    <text evidence="2">Belongs to the amino acid-polyamine-organocation (APC) superfamily. Basic amino acid/polyamine antiporter (APA) (TC 2.A.3.2) family.</text>
</comment>
<sequence>MSERQGLGLFKLTCFAIGTTLASGVFSSFADMANNGAGTLAVLIGWAIAGIGMYCLAMCFNRLSIVKPNLKSGIFAYAKEGFGEYIGFNAAWGYWISAILSQVSFATLLFAALGQFMPMFGDGNNLASVIGASLLIWAFTILIMGGVQEAVTINAVIVIAKIVPIIAFIIFIIFLGAFDFDIFLDNFLGQDTGLSLGKQVLETTYTTVWIFTGIEGAVVISGRAKNTAIAGKATELSFLCLLVLYVLISILSMGVMPRSELAALGNPAMATLLASVVGPWGATLINIGVIISIAGAMFSYTIVTADSAFAPALHGCFPKFLTGENRKKAPVAALILTAAVVQVLLVVVYFQSSTYQAMYTLATSAIMIPFVLSALYCLKVTIHDKRLGQNNVTFKVWLISILGTVYGFWLLFATGISNIVISALMFAPGFFFYAWSRLQHHQKIFDSMADIITFVVIAAGFIFSVFMGGSLA</sequence>
<keyword evidence="6" id="KW-0029">Amino-acid transport</keyword>
<dbReference type="RefSeq" id="WP_118336468.1">
    <property type="nucleotide sequence ID" value="NZ_AP025567.1"/>
</dbReference>
<dbReference type="GO" id="GO:0022857">
    <property type="term" value="F:transmembrane transporter activity"/>
    <property type="evidence" value="ECO:0007669"/>
    <property type="project" value="InterPro"/>
</dbReference>
<dbReference type="InterPro" id="IPR050367">
    <property type="entry name" value="APC_superfamily"/>
</dbReference>
<proteinExistence type="inferred from homology"/>
<dbReference type="AlphaFoldDB" id="A0A415DW57"/>
<evidence type="ECO:0000256" key="4">
    <source>
        <dbReference type="ARBA" id="ARBA00022475"/>
    </source>
</evidence>